<sequence>MGGVGVSSGIAAVVERVARGVAPHEGEPARIDEAPYEREGRLKRLRAFGLRLDEGLGLLEAPLLVAEVQRLVQQLAMARMVVQAVHDAGDAFFRQIFRRFRCGRGAVFHVVPPCCSIALVGLHPTARCRTPHRQRCSKSSSRGRPSSQSVTSRRGDARQDRTKRAIRRGGGARRMGRARRAQTKGDPMGSNEQATMLEQVRAAEEARAAFYRTLASFYFKELDQDGIDRLAASDLAAIEADDALMRAGYADMAAYLARRDGGTRQELASDFACALLAAGSYEERRATPYESVFTSESGLLMQEARDDVYRLFCEQHLAVDEALRTPEDHLSFELEFMATQAEAAACALARGDAEEARRAVDVQRTFHRHHLLNWIDAYADCLESCARTRFYRGLAKLTRGFVHADEALLDETAAALEDAAVC</sequence>
<dbReference type="PANTHER" id="PTHR34227:SF11">
    <property type="entry name" value="CHAPERONE PROTEIN TORD"/>
    <property type="match status" value="1"/>
</dbReference>
<accession>A0A3N0J0Z7</accession>
<evidence type="ECO:0000256" key="1">
    <source>
        <dbReference type="ARBA" id="ARBA00023186"/>
    </source>
</evidence>
<protein>
    <recommendedName>
        <fullName evidence="7">Molecular chaperone TorD</fullName>
    </recommendedName>
</protein>
<dbReference type="InterPro" id="IPR050289">
    <property type="entry name" value="TorD/DmsD_chaperones"/>
</dbReference>
<evidence type="ECO:0000313" key="5">
    <source>
        <dbReference type="Proteomes" id="UP000253817"/>
    </source>
</evidence>
<keyword evidence="1" id="KW-0143">Chaperone</keyword>
<gene>
    <name evidence="3" type="ORF">C1876_00375</name>
    <name evidence="4" type="ORF">DMP09_04055</name>
</gene>
<dbReference type="InterPro" id="IPR020945">
    <property type="entry name" value="DMSO/NO3_reduct_chaperone"/>
</dbReference>
<dbReference type="Proteomes" id="UP000270112">
    <property type="component" value="Unassembled WGS sequence"/>
</dbReference>
<evidence type="ECO:0000313" key="6">
    <source>
        <dbReference type="Proteomes" id="UP000270112"/>
    </source>
</evidence>
<reference evidence="6" key="2">
    <citation type="submission" date="2018-05" db="EMBL/GenBank/DDBJ databases">
        <title>Genome Sequencing of selected type strains of the family Eggerthellaceae.</title>
        <authorList>
            <person name="Danylec N."/>
            <person name="Stoll D.A."/>
            <person name="Doetsch A."/>
            <person name="Huch M."/>
        </authorList>
    </citation>
    <scope>NUCLEOTIDE SEQUENCE [LARGE SCALE GENOMIC DNA]</scope>
    <source>
        <strain evidence="6">DSM 16107</strain>
    </source>
</reference>
<dbReference type="InterPro" id="IPR036411">
    <property type="entry name" value="TorD-like_sf"/>
</dbReference>
<evidence type="ECO:0008006" key="7">
    <source>
        <dbReference type="Google" id="ProtNLM"/>
    </source>
</evidence>
<comment type="caution">
    <text evidence="4">The sequence shown here is derived from an EMBL/GenBank/DDBJ whole genome shotgun (WGS) entry which is preliminary data.</text>
</comment>
<proteinExistence type="predicted"/>
<dbReference type="SUPFAM" id="SSF89155">
    <property type="entry name" value="TorD-like"/>
    <property type="match status" value="1"/>
</dbReference>
<reference evidence="4" key="3">
    <citation type="journal article" date="2019" name="Microbiol. Resour. Announc.">
        <title>Draft Genome Sequences of Type Strains of Gordonibacter faecihominis, Paraeggerthella hongkongensis, Parvibacter caecicola,Slackia equolifaciens, Slackia faecicanis, and Slackia isoflavoniconvertens.</title>
        <authorList>
            <person name="Danylec N."/>
            <person name="Stoll D.A."/>
            <person name="Dotsch A."/>
            <person name="Huch M."/>
        </authorList>
    </citation>
    <scope>NUCLEOTIDE SEQUENCE</scope>
    <source>
        <strain evidence="4">DSM 16107</strain>
    </source>
</reference>
<reference evidence="3 5" key="1">
    <citation type="journal article" date="2018" name="Elife">
        <title>Discovery and characterization of a prevalent human gut bacterial enzyme sufficient for the inactivation of a family of plant toxins.</title>
        <authorList>
            <person name="Koppel N."/>
            <person name="Bisanz J.E."/>
            <person name="Pandelia M.E."/>
            <person name="Turnbaugh P.J."/>
            <person name="Balskus E.P."/>
        </authorList>
    </citation>
    <scope>NUCLEOTIDE SEQUENCE [LARGE SCALE GENOMIC DNA]</scope>
    <source>
        <strain evidence="3 5">DSM 16107</strain>
    </source>
</reference>
<dbReference type="EMBL" id="PPTT01000001">
    <property type="protein sequence ID" value="RDB71794.1"/>
    <property type="molecule type" value="Genomic_DNA"/>
</dbReference>
<dbReference type="Proteomes" id="UP000253817">
    <property type="component" value="Unassembled WGS sequence"/>
</dbReference>
<evidence type="ECO:0000313" key="3">
    <source>
        <dbReference type="EMBL" id="RDB71794.1"/>
    </source>
</evidence>
<evidence type="ECO:0000313" key="4">
    <source>
        <dbReference type="EMBL" id="RNM42646.1"/>
    </source>
</evidence>
<feature type="compositionally biased region" description="Basic and acidic residues" evidence="2">
    <location>
        <begin position="153"/>
        <end position="163"/>
    </location>
</feature>
<evidence type="ECO:0000256" key="2">
    <source>
        <dbReference type="SAM" id="MobiDB-lite"/>
    </source>
</evidence>
<feature type="compositionally biased region" description="Low complexity" evidence="2">
    <location>
        <begin position="137"/>
        <end position="152"/>
    </location>
</feature>
<dbReference type="AlphaFoldDB" id="A0A3N0J0Z7"/>
<feature type="region of interest" description="Disordered" evidence="2">
    <location>
        <begin position="129"/>
        <end position="190"/>
    </location>
</feature>
<name>A0A3N0J0Z7_9ACTN</name>
<keyword evidence="5" id="KW-1185">Reference proteome</keyword>
<dbReference type="Gene3D" id="1.10.3480.10">
    <property type="entry name" value="TorD-like"/>
    <property type="match status" value="1"/>
</dbReference>
<dbReference type="EMBL" id="QICC01000009">
    <property type="protein sequence ID" value="RNM42646.1"/>
    <property type="molecule type" value="Genomic_DNA"/>
</dbReference>
<dbReference type="PANTHER" id="PTHR34227">
    <property type="entry name" value="CHAPERONE PROTEIN YCDY"/>
    <property type="match status" value="1"/>
</dbReference>
<organism evidence="4 6">
    <name type="scientific">Eggerthella sinensis</name>
    <dbReference type="NCBI Taxonomy" id="242230"/>
    <lineage>
        <taxon>Bacteria</taxon>
        <taxon>Bacillati</taxon>
        <taxon>Actinomycetota</taxon>
        <taxon>Coriobacteriia</taxon>
        <taxon>Eggerthellales</taxon>
        <taxon>Eggerthellaceae</taxon>
        <taxon>Eggerthella</taxon>
    </lineage>
</organism>
<dbReference type="Pfam" id="PF02613">
    <property type="entry name" value="Nitrate_red_del"/>
    <property type="match status" value="1"/>
</dbReference>
<feature type="compositionally biased region" description="Basic residues" evidence="2">
    <location>
        <begin position="164"/>
        <end position="182"/>
    </location>
</feature>